<protein>
    <submittedName>
        <fullName evidence="1">Jg27313 protein</fullName>
    </submittedName>
</protein>
<evidence type="ECO:0000313" key="1">
    <source>
        <dbReference type="EMBL" id="CAH2211713.1"/>
    </source>
</evidence>
<proteinExistence type="predicted"/>
<comment type="caution">
    <text evidence="1">The sequence shown here is derived from an EMBL/GenBank/DDBJ whole genome shotgun (WGS) entry which is preliminary data.</text>
</comment>
<dbReference type="AlphaFoldDB" id="A0A8S4QRP7"/>
<organism evidence="1 2">
    <name type="scientific">Pararge aegeria aegeria</name>
    <dbReference type="NCBI Taxonomy" id="348720"/>
    <lineage>
        <taxon>Eukaryota</taxon>
        <taxon>Metazoa</taxon>
        <taxon>Ecdysozoa</taxon>
        <taxon>Arthropoda</taxon>
        <taxon>Hexapoda</taxon>
        <taxon>Insecta</taxon>
        <taxon>Pterygota</taxon>
        <taxon>Neoptera</taxon>
        <taxon>Endopterygota</taxon>
        <taxon>Lepidoptera</taxon>
        <taxon>Glossata</taxon>
        <taxon>Ditrysia</taxon>
        <taxon>Papilionoidea</taxon>
        <taxon>Nymphalidae</taxon>
        <taxon>Satyrinae</taxon>
        <taxon>Satyrini</taxon>
        <taxon>Parargina</taxon>
        <taxon>Pararge</taxon>
    </lineage>
</organism>
<dbReference type="EMBL" id="CAKXAJ010010994">
    <property type="protein sequence ID" value="CAH2211713.1"/>
    <property type="molecule type" value="Genomic_DNA"/>
</dbReference>
<name>A0A8S4QRP7_9NEOP</name>
<accession>A0A8S4QRP7</accession>
<evidence type="ECO:0000313" key="2">
    <source>
        <dbReference type="Proteomes" id="UP000838756"/>
    </source>
</evidence>
<dbReference type="Proteomes" id="UP000838756">
    <property type="component" value="Unassembled WGS sequence"/>
</dbReference>
<gene>
    <name evidence="1" type="primary">jg27313</name>
    <name evidence="1" type="ORF">PAEG_LOCUS3423</name>
</gene>
<sequence length="62" mass="7129">RGCEETKEKCLSVPERELYHLQDMVGVHVASEVYTRYNSAFHCDLQKTIPAGLFNVHHLDRG</sequence>
<keyword evidence="2" id="KW-1185">Reference proteome</keyword>
<reference evidence="1" key="1">
    <citation type="submission" date="2022-03" db="EMBL/GenBank/DDBJ databases">
        <authorList>
            <person name="Lindestad O."/>
        </authorList>
    </citation>
    <scope>NUCLEOTIDE SEQUENCE</scope>
</reference>
<feature type="non-terminal residue" evidence="1">
    <location>
        <position position="1"/>
    </location>
</feature>